<name>A0A9J7DGH2_MUSDO</name>
<dbReference type="RefSeq" id="XP_019891612.2">
    <property type="nucleotide sequence ID" value="XM_020036053.2"/>
</dbReference>
<dbReference type="KEGG" id="mde:109612214"/>
<dbReference type="PANTHER" id="PTHR20898">
    <property type="entry name" value="DAEDALUS ON 3-RELATED-RELATED"/>
    <property type="match status" value="1"/>
</dbReference>
<evidence type="ECO:0000313" key="2">
    <source>
        <dbReference type="RefSeq" id="XP_019891612.2"/>
    </source>
</evidence>
<dbReference type="Pfam" id="PF06477">
    <property type="entry name" value="DUF1091"/>
    <property type="match status" value="1"/>
</dbReference>
<dbReference type="AlphaFoldDB" id="A0A9J7DGH2"/>
<dbReference type="GeneID" id="109612214"/>
<dbReference type="InterPro" id="IPR010512">
    <property type="entry name" value="DUF1091"/>
</dbReference>
<dbReference type="VEuPathDB" id="VectorBase:MDOMA2_008620"/>
<dbReference type="Proteomes" id="UP001652621">
    <property type="component" value="Unplaced"/>
</dbReference>
<gene>
    <name evidence="2" type="primary">LOC109612214</name>
</gene>
<dbReference type="OrthoDB" id="8060832at2759"/>
<sequence length="187" mass="21572">MLYKYIIAVIAFGYPLVVIQSAQRRFDLEVQEYHCTNRTSLVRQLHCNLTKIANGRYYADFLFEITRNLDKEARIQFTSYYTPQNAKRAVKFVDLNMKVCDVLSQSMTLPLIKTIINEVRKTSNLPYACPIKGNFTYKFVNLTLDANILPTYTPLISYNFSTKFYEHQKLLAILDVSGATVARSKGK</sequence>
<proteinExistence type="predicted"/>
<dbReference type="SMART" id="SM00697">
    <property type="entry name" value="DM8"/>
    <property type="match status" value="1"/>
</dbReference>
<evidence type="ECO:0000313" key="1">
    <source>
        <dbReference type="Proteomes" id="UP001652621"/>
    </source>
</evidence>
<organism evidence="1 2">
    <name type="scientific">Musca domestica</name>
    <name type="common">House fly</name>
    <dbReference type="NCBI Taxonomy" id="7370"/>
    <lineage>
        <taxon>Eukaryota</taxon>
        <taxon>Metazoa</taxon>
        <taxon>Ecdysozoa</taxon>
        <taxon>Arthropoda</taxon>
        <taxon>Hexapoda</taxon>
        <taxon>Insecta</taxon>
        <taxon>Pterygota</taxon>
        <taxon>Neoptera</taxon>
        <taxon>Endopterygota</taxon>
        <taxon>Diptera</taxon>
        <taxon>Brachycera</taxon>
        <taxon>Muscomorpha</taxon>
        <taxon>Muscoidea</taxon>
        <taxon>Muscidae</taxon>
        <taxon>Musca</taxon>
    </lineage>
</organism>
<accession>A0A9J7DGH2</accession>
<reference evidence="2" key="1">
    <citation type="submission" date="2025-08" db="UniProtKB">
        <authorList>
            <consortium name="RefSeq"/>
        </authorList>
    </citation>
    <scope>IDENTIFICATION</scope>
    <source>
        <strain evidence="2">Aabys</strain>
        <tissue evidence="2">Whole body</tissue>
    </source>
</reference>
<keyword evidence="1" id="KW-1185">Reference proteome</keyword>
<protein>
    <submittedName>
        <fullName evidence="2">Uncharacterized protein LOC109612214</fullName>
    </submittedName>
</protein>